<keyword evidence="4" id="KW-1185">Reference proteome</keyword>
<evidence type="ECO:0000256" key="1">
    <source>
        <dbReference type="ARBA" id="ARBA00023125"/>
    </source>
</evidence>
<comment type="caution">
    <text evidence="3">The sequence shown here is derived from an EMBL/GenBank/DDBJ whole genome shotgun (WGS) entry which is preliminary data.</text>
</comment>
<dbReference type="InterPro" id="IPR050807">
    <property type="entry name" value="TransReg_Diox_bact_type"/>
</dbReference>
<dbReference type="InterPro" id="IPR001387">
    <property type="entry name" value="Cro/C1-type_HTH"/>
</dbReference>
<dbReference type="PANTHER" id="PTHR46797">
    <property type="entry name" value="HTH-TYPE TRANSCRIPTIONAL REGULATOR"/>
    <property type="match status" value="1"/>
</dbReference>
<sequence length="404" mass="48513">MTLGQRIRTLRKEKKLTQTDLAGDRITKNMLSIIENDKSDPSLETLNYLAKKLGVPVSYLTQEGDEAWTREIFKKLRIYDDFNYPEEVVQNEIIPNMDKISQTETGVRVYLYLRGYFRRQYDDRKADDISSRIYDYYNRLGLEHLAVKDKIDDAVSYINQYNYEKTFNKLLDLYDEVEVIAETVPEIKLEYYFMLALFSVSIDEAAFVKYSREAIGMCHKLQSFKNYLTLNNLMSCYYGLLNDSEYQYYFKKIKSYIDFNDDPKYDALFLNKESPVTLKFLLVEDEEKERLLLKDYLERNKESEFKFLEFYLPIFQLELYYFSGEYEKVLKEFKKEYYHRHSANHQVDRMTIAIRQCVYPLCLYYLGEKSKAVSEFDRIEREVKDISHMIFAKELYEIKEIINQ</sequence>
<evidence type="ECO:0000313" key="3">
    <source>
        <dbReference type="EMBL" id="MFD2829644.1"/>
    </source>
</evidence>
<organism evidence="3 4">
    <name type="scientific">Corticicoccus populi</name>
    <dbReference type="NCBI Taxonomy" id="1812821"/>
    <lineage>
        <taxon>Bacteria</taxon>
        <taxon>Bacillati</taxon>
        <taxon>Bacillota</taxon>
        <taxon>Bacilli</taxon>
        <taxon>Bacillales</taxon>
        <taxon>Staphylococcaceae</taxon>
        <taxon>Corticicoccus</taxon>
    </lineage>
</organism>
<proteinExistence type="predicted"/>
<dbReference type="EMBL" id="JBHUOQ010000001">
    <property type="protein sequence ID" value="MFD2829644.1"/>
    <property type="molecule type" value="Genomic_DNA"/>
</dbReference>
<reference evidence="4" key="1">
    <citation type="journal article" date="2019" name="Int. J. Syst. Evol. Microbiol.">
        <title>The Global Catalogue of Microorganisms (GCM) 10K type strain sequencing project: providing services to taxonomists for standard genome sequencing and annotation.</title>
        <authorList>
            <consortium name="The Broad Institute Genomics Platform"/>
            <consortium name="The Broad Institute Genome Sequencing Center for Infectious Disease"/>
            <person name="Wu L."/>
            <person name="Ma J."/>
        </authorList>
    </citation>
    <scope>NUCLEOTIDE SEQUENCE [LARGE SCALE GENOMIC DNA]</scope>
    <source>
        <strain evidence="4">KCTC 33575</strain>
    </source>
</reference>
<gene>
    <name evidence="3" type="ORF">ACFSX4_04130</name>
</gene>
<dbReference type="InterPro" id="IPR011990">
    <property type="entry name" value="TPR-like_helical_dom_sf"/>
</dbReference>
<dbReference type="CDD" id="cd00093">
    <property type="entry name" value="HTH_XRE"/>
    <property type="match status" value="1"/>
</dbReference>
<dbReference type="InterPro" id="IPR010982">
    <property type="entry name" value="Lambda_DNA-bd_dom_sf"/>
</dbReference>
<dbReference type="Proteomes" id="UP001597519">
    <property type="component" value="Unassembled WGS sequence"/>
</dbReference>
<dbReference type="RefSeq" id="WP_377771825.1">
    <property type="nucleotide sequence ID" value="NZ_JBHUOQ010000001.1"/>
</dbReference>
<protein>
    <submittedName>
        <fullName evidence="3">Helix-turn-helix domain-containing protein</fullName>
    </submittedName>
</protein>
<dbReference type="Pfam" id="PF12844">
    <property type="entry name" value="HTH_19"/>
    <property type="match status" value="1"/>
</dbReference>
<dbReference type="Gene3D" id="1.25.40.10">
    <property type="entry name" value="Tetratricopeptide repeat domain"/>
    <property type="match status" value="1"/>
</dbReference>
<keyword evidence="1" id="KW-0238">DNA-binding</keyword>
<dbReference type="PROSITE" id="PS50943">
    <property type="entry name" value="HTH_CROC1"/>
    <property type="match status" value="1"/>
</dbReference>
<name>A0ABW5WW82_9STAP</name>
<dbReference type="SUPFAM" id="SSF47413">
    <property type="entry name" value="lambda repressor-like DNA-binding domains"/>
    <property type="match status" value="1"/>
</dbReference>
<dbReference type="SMART" id="SM00530">
    <property type="entry name" value="HTH_XRE"/>
    <property type="match status" value="1"/>
</dbReference>
<evidence type="ECO:0000313" key="4">
    <source>
        <dbReference type="Proteomes" id="UP001597519"/>
    </source>
</evidence>
<feature type="domain" description="HTH cro/C1-type" evidence="2">
    <location>
        <begin position="7"/>
        <end position="60"/>
    </location>
</feature>
<accession>A0ABW5WW82</accession>
<evidence type="ECO:0000259" key="2">
    <source>
        <dbReference type="PROSITE" id="PS50943"/>
    </source>
</evidence>
<dbReference type="PANTHER" id="PTHR46797:SF1">
    <property type="entry name" value="METHYLPHOSPHONATE SYNTHASE"/>
    <property type="match status" value="1"/>
</dbReference>